<reference evidence="2 3" key="1">
    <citation type="submission" date="2015-07" db="EMBL/GenBank/DDBJ databases">
        <title>Emmonsia species relationships and genome sequence.</title>
        <authorList>
            <person name="Cuomo C.A."/>
            <person name="Schwartz I.S."/>
            <person name="Kenyon C."/>
            <person name="de Hoog G.S."/>
            <person name="Govender N.P."/>
            <person name="Botha A."/>
            <person name="Moreno L."/>
            <person name="de Vries M."/>
            <person name="Munoz J.F."/>
            <person name="Stielow J.B."/>
        </authorList>
    </citation>
    <scope>NUCLEOTIDE SEQUENCE [LARGE SCALE GENOMIC DNA]</scope>
    <source>
        <strain evidence="2 3">CBS 136260</strain>
    </source>
</reference>
<sequence length="247" mass="25348">MSEYFTSRYGPNYQTMASGLSSAPPSLSISPGTASETPRETPSESGLLPSNPRQSDDAGGEDDPESGTGGGKKKKLGGGAIGVSLPDQLLALKKANAAPQGPPPTAPLMHEQHASQYGPPPPMVGAGYYQPEQKPMAGGEAPPYSPGYPPHMHHPGAPPVPAEMGGTPLHNPLQAQSQPLLGQSSEYYNQSRGSYIQPGSPQAVSIGSPPPAGTSPPPQTVSPHQLSATHTGPVPENIYEMPGVGGR</sequence>
<comment type="caution">
    <text evidence="2">The sequence shown here is derived from an EMBL/GenBank/DDBJ whole genome shotgun (WGS) entry which is preliminary data.</text>
</comment>
<organism evidence="2 3">
    <name type="scientific">Emergomyces africanus</name>
    <dbReference type="NCBI Taxonomy" id="1955775"/>
    <lineage>
        <taxon>Eukaryota</taxon>
        <taxon>Fungi</taxon>
        <taxon>Dikarya</taxon>
        <taxon>Ascomycota</taxon>
        <taxon>Pezizomycotina</taxon>
        <taxon>Eurotiomycetes</taxon>
        <taxon>Eurotiomycetidae</taxon>
        <taxon>Onygenales</taxon>
        <taxon>Ajellomycetaceae</taxon>
        <taxon>Emergomyces</taxon>
    </lineage>
</organism>
<feature type="compositionally biased region" description="Polar residues" evidence="1">
    <location>
        <begin position="221"/>
        <end position="230"/>
    </location>
</feature>
<feature type="compositionally biased region" description="Polar residues" evidence="1">
    <location>
        <begin position="173"/>
        <end position="205"/>
    </location>
</feature>
<feature type="region of interest" description="Disordered" evidence="1">
    <location>
        <begin position="1"/>
        <end position="247"/>
    </location>
</feature>
<evidence type="ECO:0000313" key="2">
    <source>
        <dbReference type="EMBL" id="OAX77340.1"/>
    </source>
</evidence>
<name>A0A1B7NL79_9EURO</name>
<feature type="compositionally biased region" description="Pro residues" evidence="1">
    <location>
        <begin position="208"/>
        <end position="220"/>
    </location>
</feature>
<protein>
    <submittedName>
        <fullName evidence="2">Uncharacterized protein</fullName>
    </submittedName>
</protein>
<dbReference type="EMBL" id="LGUA01002770">
    <property type="protein sequence ID" value="OAX77340.1"/>
    <property type="molecule type" value="Genomic_DNA"/>
</dbReference>
<dbReference type="OrthoDB" id="5347452at2759"/>
<accession>A0A1B7NL79</accession>
<keyword evidence="3" id="KW-1185">Reference proteome</keyword>
<feature type="compositionally biased region" description="Low complexity" evidence="1">
    <location>
        <begin position="17"/>
        <end position="32"/>
    </location>
</feature>
<dbReference type="Proteomes" id="UP000091918">
    <property type="component" value="Unassembled WGS sequence"/>
</dbReference>
<proteinExistence type="predicted"/>
<dbReference type="AlphaFoldDB" id="A0A1B7NL79"/>
<evidence type="ECO:0000256" key="1">
    <source>
        <dbReference type="SAM" id="MobiDB-lite"/>
    </source>
</evidence>
<dbReference type="STRING" id="1658172.A0A1B7NL79"/>
<gene>
    <name evidence="2" type="ORF">ACJ72_08364</name>
</gene>
<evidence type="ECO:0000313" key="3">
    <source>
        <dbReference type="Proteomes" id="UP000091918"/>
    </source>
</evidence>